<evidence type="ECO:0000256" key="4">
    <source>
        <dbReference type="ARBA" id="ARBA00022670"/>
    </source>
</evidence>
<sequence>MAARMVIPCKSPGVARTIGLFGAISSPSHSARSGALSRSRYSSNSTYNLYRSRSNINSEIFHRSSWFPPVSPGIKIFRKALRCAVSTQAQAPQTEESKMETPKEIFLKDYKMSEYYFDKVNLNFVLCEDKTTVSSKIIVSPRIEGLSHPLVLDGSNLKLLSIKVDGIELKKEDYKLDLCNLILLSPPTCSFTLEIVTEIYPQNNTSLEGLYKSSGNFCTQCEAEGFRKITFYQDRPDIMAIYTCRIEADKILYPVLLSNGNLIESGELEGGKHYTLWEDPYKKPCYLFALVAGQLESRDDTFTTSSGKIVSLKIWTPAQDLPKTAHAMYSLKAAMKWDEEVFGLEYDLDLFNVVAVPDFNMGAMENKSLNIFNSKRVLASPETATDRDYDSILGVIGHEYFHNWTGNRVTCRDWFQLSLKEGLTVFRDQEFSSDMGSRTVKRIADVSILRNHQFPQDAGPMAHPVRPHSYIKMDNFYTVTVYEKGAEVVRMYKTLLESSGFRKLVDSL</sequence>
<protein>
    <submittedName>
        <fullName evidence="11">Putative Aminopeptidase</fullName>
    </submittedName>
</protein>
<dbReference type="GO" id="GO:0004177">
    <property type="term" value="F:aminopeptidase activity"/>
    <property type="evidence" value="ECO:0007669"/>
    <property type="project" value="UniProtKB-KW"/>
</dbReference>
<dbReference type="CDD" id="cd09600">
    <property type="entry name" value="M1_APN"/>
    <property type="match status" value="1"/>
</dbReference>
<keyword evidence="7" id="KW-0862">Zinc</keyword>
<evidence type="ECO:0000259" key="9">
    <source>
        <dbReference type="Pfam" id="PF01433"/>
    </source>
</evidence>
<dbReference type="EMBL" id="LFYR01002110">
    <property type="protein sequence ID" value="KMZ56951.1"/>
    <property type="molecule type" value="Genomic_DNA"/>
</dbReference>
<feature type="domain" description="Aminopeptidase N-like N-terminal" evidence="10">
    <location>
        <begin position="122"/>
        <end position="287"/>
    </location>
</feature>
<dbReference type="InterPro" id="IPR042097">
    <property type="entry name" value="Aminopeptidase_N-like_N_sf"/>
</dbReference>
<dbReference type="Pfam" id="PF17900">
    <property type="entry name" value="Peptidase_M1_N"/>
    <property type="match status" value="1"/>
</dbReference>
<dbReference type="FunFam" id="2.60.40.1730:FF:000005">
    <property type="entry name" value="Aminopeptidase N"/>
    <property type="match status" value="1"/>
</dbReference>
<evidence type="ECO:0000256" key="6">
    <source>
        <dbReference type="ARBA" id="ARBA00022801"/>
    </source>
</evidence>
<dbReference type="PANTHER" id="PTHR46322:SF1">
    <property type="entry name" value="PUROMYCIN-SENSITIVE AMINOPEPTIDASE"/>
    <property type="match status" value="1"/>
</dbReference>
<evidence type="ECO:0000256" key="3">
    <source>
        <dbReference type="ARBA" id="ARBA00022438"/>
    </source>
</evidence>
<comment type="cofactor">
    <cofactor evidence="1">
        <name>Zn(2+)</name>
        <dbReference type="ChEBI" id="CHEBI:29105"/>
    </cofactor>
</comment>
<keyword evidence="3 11" id="KW-0031">Aminopeptidase</keyword>
<accession>A0A0K9NJJ9</accession>
<keyword evidence="8" id="KW-0482">Metalloprotease</keyword>
<dbReference type="Gene3D" id="3.30.2010.30">
    <property type="match status" value="1"/>
</dbReference>
<dbReference type="GO" id="GO:0006508">
    <property type="term" value="P:proteolysis"/>
    <property type="evidence" value="ECO:0007669"/>
    <property type="project" value="UniProtKB-KW"/>
</dbReference>
<dbReference type="InterPro" id="IPR014782">
    <property type="entry name" value="Peptidase_M1_dom"/>
</dbReference>
<dbReference type="InterPro" id="IPR045357">
    <property type="entry name" value="Aminopeptidase_N-like_N"/>
</dbReference>
<dbReference type="OrthoDB" id="10031169at2759"/>
<dbReference type="SUPFAM" id="SSF63737">
    <property type="entry name" value="Leukotriene A4 hydrolase N-terminal domain"/>
    <property type="match status" value="1"/>
</dbReference>
<dbReference type="Gene3D" id="1.10.390.10">
    <property type="entry name" value="Neutral Protease Domain 2"/>
    <property type="match status" value="1"/>
</dbReference>
<dbReference type="Proteomes" id="UP000036987">
    <property type="component" value="Unassembled WGS sequence"/>
</dbReference>
<keyword evidence="6" id="KW-0378">Hydrolase</keyword>
<dbReference type="FunFam" id="3.30.2010.30:FF:000002">
    <property type="entry name" value="Putative aminopeptidase N"/>
    <property type="match status" value="1"/>
</dbReference>
<dbReference type="GO" id="GO:0008270">
    <property type="term" value="F:zinc ion binding"/>
    <property type="evidence" value="ECO:0007669"/>
    <property type="project" value="InterPro"/>
</dbReference>
<evidence type="ECO:0000313" key="11">
    <source>
        <dbReference type="EMBL" id="KMZ56951.1"/>
    </source>
</evidence>
<evidence type="ECO:0000256" key="8">
    <source>
        <dbReference type="ARBA" id="ARBA00023049"/>
    </source>
</evidence>
<dbReference type="PANTHER" id="PTHR46322">
    <property type="entry name" value="PUROMYCIN-SENSITIVE AMINOPEPTIDASE"/>
    <property type="match status" value="1"/>
</dbReference>
<evidence type="ECO:0000259" key="10">
    <source>
        <dbReference type="Pfam" id="PF17900"/>
    </source>
</evidence>
<dbReference type="PRINTS" id="PR00756">
    <property type="entry name" value="ALADIPTASE"/>
</dbReference>
<dbReference type="AlphaFoldDB" id="A0A0K9NJJ9"/>
<dbReference type="Pfam" id="PF01433">
    <property type="entry name" value="Peptidase_M1"/>
    <property type="match status" value="1"/>
</dbReference>
<gene>
    <name evidence="11" type="ORF">ZOSMA_8G00960</name>
</gene>
<dbReference type="Gene3D" id="2.60.40.1730">
    <property type="entry name" value="tricorn interacting facor f3 domain"/>
    <property type="match status" value="1"/>
</dbReference>
<dbReference type="InterPro" id="IPR012779">
    <property type="entry name" value="Peptidase_M1_pepN"/>
</dbReference>
<keyword evidence="5" id="KW-0479">Metal-binding</keyword>
<dbReference type="SUPFAM" id="SSF55486">
    <property type="entry name" value="Metalloproteases ('zincins'), catalytic domain"/>
    <property type="match status" value="1"/>
</dbReference>
<comment type="similarity">
    <text evidence="2">Belongs to the peptidase M1 family.</text>
</comment>
<dbReference type="InterPro" id="IPR001930">
    <property type="entry name" value="Peptidase_M1"/>
</dbReference>
<evidence type="ECO:0000313" key="12">
    <source>
        <dbReference type="Proteomes" id="UP000036987"/>
    </source>
</evidence>
<keyword evidence="4" id="KW-0645">Protease</keyword>
<feature type="domain" description="Peptidase M1 membrane alanine aminopeptidase" evidence="9">
    <location>
        <begin position="328"/>
        <end position="506"/>
    </location>
</feature>
<name>A0A0K9NJJ9_ZOSMR</name>
<keyword evidence="12" id="KW-1185">Reference proteome</keyword>
<proteinExistence type="inferred from homology"/>
<evidence type="ECO:0000256" key="2">
    <source>
        <dbReference type="ARBA" id="ARBA00010136"/>
    </source>
</evidence>
<dbReference type="GO" id="GO:0008237">
    <property type="term" value="F:metallopeptidase activity"/>
    <property type="evidence" value="ECO:0007669"/>
    <property type="project" value="UniProtKB-KW"/>
</dbReference>
<evidence type="ECO:0000256" key="5">
    <source>
        <dbReference type="ARBA" id="ARBA00022723"/>
    </source>
</evidence>
<organism evidence="11 12">
    <name type="scientific">Zostera marina</name>
    <name type="common">Eelgrass</name>
    <dbReference type="NCBI Taxonomy" id="29655"/>
    <lineage>
        <taxon>Eukaryota</taxon>
        <taxon>Viridiplantae</taxon>
        <taxon>Streptophyta</taxon>
        <taxon>Embryophyta</taxon>
        <taxon>Tracheophyta</taxon>
        <taxon>Spermatophyta</taxon>
        <taxon>Magnoliopsida</taxon>
        <taxon>Liliopsida</taxon>
        <taxon>Zosteraceae</taxon>
        <taxon>Zostera</taxon>
    </lineage>
</organism>
<evidence type="ECO:0000256" key="1">
    <source>
        <dbReference type="ARBA" id="ARBA00001947"/>
    </source>
</evidence>
<dbReference type="InterPro" id="IPR027268">
    <property type="entry name" value="Peptidase_M4/M1_CTD_sf"/>
</dbReference>
<dbReference type="STRING" id="29655.A0A0K9NJJ9"/>
<reference evidence="12" key="1">
    <citation type="journal article" date="2016" name="Nature">
        <title>The genome of the seagrass Zostera marina reveals angiosperm adaptation to the sea.</title>
        <authorList>
            <person name="Olsen J.L."/>
            <person name="Rouze P."/>
            <person name="Verhelst B."/>
            <person name="Lin Y.-C."/>
            <person name="Bayer T."/>
            <person name="Collen J."/>
            <person name="Dattolo E."/>
            <person name="De Paoli E."/>
            <person name="Dittami S."/>
            <person name="Maumus F."/>
            <person name="Michel G."/>
            <person name="Kersting A."/>
            <person name="Lauritano C."/>
            <person name="Lohaus R."/>
            <person name="Toepel M."/>
            <person name="Tonon T."/>
            <person name="Vanneste K."/>
            <person name="Amirebrahimi M."/>
            <person name="Brakel J."/>
            <person name="Bostroem C."/>
            <person name="Chovatia M."/>
            <person name="Grimwood J."/>
            <person name="Jenkins J.W."/>
            <person name="Jueterbock A."/>
            <person name="Mraz A."/>
            <person name="Stam W.T."/>
            <person name="Tice H."/>
            <person name="Bornberg-Bauer E."/>
            <person name="Green P.J."/>
            <person name="Pearson G.A."/>
            <person name="Procaccini G."/>
            <person name="Duarte C.M."/>
            <person name="Schmutz J."/>
            <person name="Reusch T.B.H."/>
            <person name="Van de Peer Y."/>
        </authorList>
    </citation>
    <scope>NUCLEOTIDE SEQUENCE [LARGE SCALE GENOMIC DNA]</scope>
    <source>
        <strain evidence="12">cv. Finnish</strain>
    </source>
</reference>
<dbReference type="OMA" id="LECTRPC"/>
<comment type="caution">
    <text evidence="11">The sequence shown here is derived from an EMBL/GenBank/DDBJ whole genome shotgun (WGS) entry which is preliminary data.</text>
</comment>
<evidence type="ECO:0000256" key="7">
    <source>
        <dbReference type="ARBA" id="ARBA00022833"/>
    </source>
</evidence>